<dbReference type="HOGENOM" id="CLU_046706_0_0_5"/>
<evidence type="ECO:0000259" key="2">
    <source>
        <dbReference type="Pfam" id="PF13400"/>
    </source>
</evidence>
<keyword evidence="4" id="KW-1185">Reference proteome</keyword>
<evidence type="ECO:0000256" key="1">
    <source>
        <dbReference type="SAM" id="Phobius"/>
    </source>
</evidence>
<keyword evidence="1" id="KW-0812">Transmembrane</keyword>
<keyword evidence="1" id="KW-0472">Membrane</keyword>
<dbReference type="OrthoDB" id="7628565at2"/>
<dbReference type="BioCyc" id="BSUB633149:G1GM8-239-MONOMER"/>
<feature type="domain" description="Putative Flp pilus-assembly TadG-like N-terminal" evidence="2">
    <location>
        <begin position="20"/>
        <end position="66"/>
    </location>
</feature>
<dbReference type="eggNOG" id="COG4961">
    <property type="taxonomic scope" value="Bacteria"/>
</dbReference>
<proteinExistence type="predicted"/>
<name>D9QJ31_BRESC</name>
<evidence type="ECO:0000313" key="3">
    <source>
        <dbReference type="EMBL" id="ADK99555.1"/>
    </source>
</evidence>
<dbReference type="InterPro" id="IPR028087">
    <property type="entry name" value="Tad_N"/>
</dbReference>
<dbReference type="InParanoid" id="D9QJ31"/>
<dbReference type="KEGG" id="bsb:Bresu_0241"/>
<protein>
    <recommendedName>
        <fullName evidence="2">Putative Flp pilus-assembly TadG-like N-terminal domain-containing protein</fullName>
    </recommendedName>
</protein>
<dbReference type="Proteomes" id="UP000002696">
    <property type="component" value="Chromosome"/>
</dbReference>
<sequence>MNWLDRCRRWLAAFGRDERGNIALIFALSTPAVVLISVGAVELGSVQSNRAKLQDIADTAALAGANELALAIDDAAAIERAKVFIDGHVSEWKSAPAVTPEIAVILRDKQRVIQVVLKGHTPSFFANMLPPGGWKYHAEARAVAVGLTPLCVLITGSSGSKMLNVKDSGRLSALQCLVHSNRDIVVEGGNIAAFQVQAVTSARGVISPTAGTGASPIDDPFRDLGLGRPGPCPAGGPVDLDVKTGTHRLAPGVHCGKYKMGGNALLVLDPGDHWFIRGQLEVKEDARLQGDDVVLFFDKDSKFDFKDHATVSLDGRKSGAYAGMVMVAARGNTSDFGISSDNVENLLGVIYVPDARVIVEGGKAEIARDSAWTVIVARSLELKGAPSLIINSNYAVSDVPVPTGVGPRGGEVRLVD</sequence>
<dbReference type="RefSeq" id="WP_013267660.1">
    <property type="nucleotide sequence ID" value="NC_014375.1"/>
</dbReference>
<dbReference type="Pfam" id="PF13400">
    <property type="entry name" value="Tad"/>
    <property type="match status" value="1"/>
</dbReference>
<evidence type="ECO:0000313" key="4">
    <source>
        <dbReference type="Proteomes" id="UP000002696"/>
    </source>
</evidence>
<keyword evidence="1" id="KW-1133">Transmembrane helix</keyword>
<reference evidence="4" key="1">
    <citation type="journal article" date="2011" name="J. Bacteriol.">
        <title>Genome sequences of eight morphologically diverse alphaproteobacteria.</title>
        <authorList>
            <consortium name="US DOE Joint Genome Institute"/>
            <person name="Brown P.J."/>
            <person name="Kysela D.T."/>
            <person name="Buechlein A."/>
            <person name="Hemmerich C."/>
            <person name="Brun Y.V."/>
        </authorList>
    </citation>
    <scope>NUCLEOTIDE SEQUENCE [LARGE SCALE GENOMIC DNA]</scope>
    <source>
        <strain evidence="4">ATCC 15264 / DSM 4735 / LMG 14903 / NBRC 16000 / CB 81</strain>
    </source>
</reference>
<dbReference type="AlphaFoldDB" id="D9QJ31"/>
<feature type="transmembrane region" description="Helical" evidence="1">
    <location>
        <begin position="21"/>
        <end position="41"/>
    </location>
</feature>
<accession>D9QJ31</accession>
<gene>
    <name evidence="3" type="ordered locus">Bresu_0241</name>
</gene>
<dbReference type="EMBL" id="CP002102">
    <property type="protein sequence ID" value="ADK99555.1"/>
    <property type="molecule type" value="Genomic_DNA"/>
</dbReference>
<dbReference type="STRING" id="633149.Bresu_0241"/>
<organism evidence="3 4">
    <name type="scientific">Brevundimonas subvibrioides (strain ATCC 15264 / DSM 4735 / LMG 14903 / NBRC 16000 / CB 81)</name>
    <name type="common">Caulobacter subvibrioides</name>
    <dbReference type="NCBI Taxonomy" id="633149"/>
    <lineage>
        <taxon>Bacteria</taxon>
        <taxon>Pseudomonadati</taxon>
        <taxon>Pseudomonadota</taxon>
        <taxon>Alphaproteobacteria</taxon>
        <taxon>Caulobacterales</taxon>
        <taxon>Caulobacteraceae</taxon>
        <taxon>Brevundimonas</taxon>
    </lineage>
</organism>